<evidence type="ECO:0000256" key="3">
    <source>
        <dbReference type="PROSITE-ProRule" id="PRU01248"/>
    </source>
</evidence>
<dbReference type="InterPro" id="IPR011010">
    <property type="entry name" value="DNA_brk_join_enz"/>
</dbReference>
<dbReference type="PANTHER" id="PTHR30349:SF91">
    <property type="entry name" value="INTA PROTEIN"/>
    <property type="match status" value="1"/>
</dbReference>
<dbReference type="Gene3D" id="1.10.150.130">
    <property type="match status" value="1"/>
</dbReference>
<dbReference type="PANTHER" id="PTHR30349">
    <property type="entry name" value="PHAGE INTEGRASE-RELATED"/>
    <property type="match status" value="1"/>
</dbReference>
<evidence type="ECO:0000313" key="6">
    <source>
        <dbReference type="EMBL" id="MFB9994113.1"/>
    </source>
</evidence>
<dbReference type="InterPro" id="IPR010998">
    <property type="entry name" value="Integrase_recombinase_N"/>
</dbReference>
<dbReference type="EMBL" id="JBHLYR010000059">
    <property type="protein sequence ID" value="MFB9994113.1"/>
    <property type="molecule type" value="Genomic_DNA"/>
</dbReference>
<dbReference type="SUPFAM" id="SSF56349">
    <property type="entry name" value="DNA breaking-rejoining enzymes"/>
    <property type="match status" value="1"/>
</dbReference>
<dbReference type="Proteomes" id="UP001589733">
    <property type="component" value="Unassembled WGS sequence"/>
</dbReference>
<keyword evidence="1 3" id="KW-0238">DNA-binding</keyword>
<dbReference type="CDD" id="cd01189">
    <property type="entry name" value="INT_ICEBs1_C_like"/>
    <property type="match status" value="1"/>
</dbReference>
<dbReference type="InterPro" id="IPR044068">
    <property type="entry name" value="CB"/>
</dbReference>
<sequence length="392" mass="43418">MTRPIRKRGNGEGSVRKLPSGRFRWEIMIEGTRHSGTAASKSLAQQAMSQLIADATRGGVVDPSAETLTEYLTRWLASKEKARAVRTQQIQAAHLRRFITPTIGNRRLQKLAPADLRRLFDHLNKENLGASSQRQVHQFLISALGDAFRLELVTRNVAEIVKPAPAKNKGAQALAAFTPEEATQFLAAAREDWRGAFFVFALSTGMRRGEVAGLRWQDVHLEKGTAEVHEIVAAGEKGILVTTPKTKGSRRTVYLSPDTVSLLKEVQADQAVQREALAGPVKGHAKGYERKHTWAESGRVFVNSYGGTLDPHNLKRDMERICDKAGVRHLSIHGLRHTYASLSLRRGVPVEVVSKQLGHASVAFTLSQYRTVFVSEREGWALNLSELLEAKK</sequence>
<dbReference type="InterPro" id="IPR050090">
    <property type="entry name" value="Tyrosine_recombinase_XerCD"/>
</dbReference>
<feature type="domain" description="Core-binding (CB)" evidence="5">
    <location>
        <begin position="66"/>
        <end position="148"/>
    </location>
</feature>
<proteinExistence type="predicted"/>
<reference evidence="6 7" key="1">
    <citation type="submission" date="2024-09" db="EMBL/GenBank/DDBJ databases">
        <authorList>
            <person name="Sun Q."/>
            <person name="Mori K."/>
        </authorList>
    </citation>
    <scope>NUCLEOTIDE SEQUENCE [LARGE SCALE GENOMIC DNA]</scope>
    <source>
        <strain evidence="6 7">JCM 13503</strain>
    </source>
</reference>
<dbReference type="PROSITE" id="PS51900">
    <property type="entry name" value="CB"/>
    <property type="match status" value="1"/>
</dbReference>
<name>A0ABV6B2X7_9DEIO</name>
<evidence type="ECO:0000256" key="1">
    <source>
        <dbReference type="ARBA" id="ARBA00023125"/>
    </source>
</evidence>
<gene>
    <name evidence="6" type="ORF">ACFFLM_19320</name>
</gene>
<accession>A0ABV6B2X7</accession>
<keyword evidence="7" id="KW-1185">Reference proteome</keyword>
<protein>
    <submittedName>
        <fullName evidence="6">Tyrosine-type recombinase/integrase</fullName>
    </submittedName>
</protein>
<dbReference type="Pfam" id="PF00589">
    <property type="entry name" value="Phage_integrase"/>
    <property type="match status" value="1"/>
</dbReference>
<keyword evidence="2" id="KW-0233">DNA recombination</keyword>
<feature type="domain" description="Tyr recombinase" evidence="4">
    <location>
        <begin position="172"/>
        <end position="382"/>
    </location>
</feature>
<evidence type="ECO:0000259" key="5">
    <source>
        <dbReference type="PROSITE" id="PS51900"/>
    </source>
</evidence>
<evidence type="ECO:0000256" key="2">
    <source>
        <dbReference type="ARBA" id="ARBA00023172"/>
    </source>
</evidence>
<dbReference type="RefSeq" id="WP_380014249.1">
    <property type="nucleotide sequence ID" value="NZ_JBHLYR010000059.1"/>
</dbReference>
<dbReference type="InterPro" id="IPR002104">
    <property type="entry name" value="Integrase_catalytic"/>
</dbReference>
<comment type="caution">
    <text evidence="6">The sequence shown here is derived from an EMBL/GenBank/DDBJ whole genome shotgun (WGS) entry which is preliminary data.</text>
</comment>
<dbReference type="Gene3D" id="1.10.443.10">
    <property type="entry name" value="Intergrase catalytic core"/>
    <property type="match status" value="1"/>
</dbReference>
<dbReference type="InterPro" id="IPR013762">
    <property type="entry name" value="Integrase-like_cat_sf"/>
</dbReference>
<dbReference type="PROSITE" id="PS51898">
    <property type="entry name" value="TYR_RECOMBINASE"/>
    <property type="match status" value="1"/>
</dbReference>
<evidence type="ECO:0000313" key="7">
    <source>
        <dbReference type="Proteomes" id="UP001589733"/>
    </source>
</evidence>
<organism evidence="6 7">
    <name type="scientific">Deinococcus oregonensis</name>
    <dbReference type="NCBI Taxonomy" id="1805970"/>
    <lineage>
        <taxon>Bacteria</taxon>
        <taxon>Thermotogati</taxon>
        <taxon>Deinococcota</taxon>
        <taxon>Deinococci</taxon>
        <taxon>Deinococcales</taxon>
        <taxon>Deinococcaceae</taxon>
        <taxon>Deinococcus</taxon>
    </lineage>
</organism>
<evidence type="ECO:0000259" key="4">
    <source>
        <dbReference type="PROSITE" id="PS51898"/>
    </source>
</evidence>